<accession>A0ABV9GT89</accession>
<evidence type="ECO:0008006" key="4">
    <source>
        <dbReference type="Google" id="ProtNLM"/>
    </source>
</evidence>
<protein>
    <recommendedName>
        <fullName evidence="4">Lipoprotein</fullName>
    </recommendedName>
</protein>
<dbReference type="Proteomes" id="UP001595967">
    <property type="component" value="Unassembled WGS sequence"/>
</dbReference>
<gene>
    <name evidence="2" type="ORF">ACFO3A_03190</name>
</gene>
<evidence type="ECO:0000256" key="1">
    <source>
        <dbReference type="SAM" id="SignalP"/>
    </source>
</evidence>
<sequence>MHSQFIRAFPATVVATAVVLLAGCSTTTSGGVQYKASTQNVITIQEQANGAKVRLLDFTTAAGVSESPWCRANGPISIGSGKSPAQFIHDALQEELFLAQVYSPSATTTLSGRLDAMKFSSISPANWEISLTLSSSTGASYQIQNLYKYNTSWDALSACKNVADAFAPAVADTLKKAVSDARFKTLLAKPQQ</sequence>
<keyword evidence="3" id="KW-1185">Reference proteome</keyword>
<comment type="caution">
    <text evidence="2">The sequence shown here is derived from an EMBL/GenBank/DDBJ whole genome shotgun (WGS) entry which is preliminary data.</text>
</comment>
<reference evidence="3" key="1">
    <citation type="journal article" date="2019" name="Int. J. Syst. Evol. Microbiol.">
        <title>The Global Catalogue of Microorganisms (GCM) 10K type strain sequencing project: providing services to taxonomists for standard genome sequencing and annotation.</title>
        <authorList>
            <consortium name="The Broad Institute Genomics Platform"/>
            <consortium name="The Broad Institute Genome Sequencing Center for Infectious Disease"/>
            <person name="Wu L."/>
            <person name="Ma J."/>
        </authorList>
    </citation>
    <scope>NUCLEOTIDE SEQUENCE [LARGE SCALE GENOMIC DNA]</scope>
    <source>
        <strain evidence="3">JCM 11650</strain>
    </source>
</reference>
<dbReference type="RefSeq" id="WP_377723936.1">
    <property type="nucleotide sequence ID" value="NZ_JBHSEW010000002.1"/>
</dbReference>
<organism evidence="2 3">
    <name type="scientific">Comamonas nitrativorans</name>
    <dbReference type="NCBI Taxonomy" id="108437"/>
    <lineage>
        <taxon>Bacteria</taxon>
        <taxon>Pseudomonadati</taxon>
        <taxon>Pseudomonadota</taxon>
        <taxon>Betaproteobacteria</taxon>
        <taxon>Burkholderiales</taxon>
        <taxon>Comamonadaceae</taxon>
        <taxon>Comamonas</taxon>
    </lineage>
</organism>
<evidence type="ECO:0000313" key="3">
    <source>
        <dbReference type="Proteomes" id="UP001595967"/>
    </source>
</evidence>
<feature type="chain" id="PRO_5047225032" description="Lipoprotein" evidence="1">
    <location>
        <begin position="31"/>
        <end position="192"/>
    </location>
</feature>
<dbReference type="EMBL" id="JBHSEW010000002">
    <property type="protein sequence ID" value="MFC4621217.1"/>
    <property type="molecule type" value="Genomic_DNA"/>
</dbReference>
<feature type="signal peptide" evidence="1">
    <location>
        <begin position="1"/>
        <end position="30"/>
    </location>
</feature>
<name>A0ABV9GT89_9BURK</name>
<evidence type="ECO:0000313" key="2">
    <source>
        <dbReference type="EMBL" id="MFC4621217.1"/>
    </source>
</evidence>
<keyword evidence="1" id="KW-0732">Signal</keyword>
<proteinExistence type="predicted"/>
<dbReference type="PROSITE" id="PS51257">
    <property type="entry name" value="PROKAR_LIPOPROTEIN"/>
    <property type="match status" value="1"/>
</dbReference>